<feature type="region of interest" description="Disordered" evidence="1">
    <location>
        <begin position="108"/>
        <end position="137"/>
    </location>
</feature>
<evidence type="ECO:0000313" key="3">
    <source>
        <dbReference type="Proteomes" id="UP001232148"/>
    </source>
</evidence>
<feature type="region of interest" description="Disordered" evidence="1">
    <location>
        <begin position="771"/>
        <end position="853"/>
    </location>
</feature>
<feature type="compositionally biased region" description="Polar residues" evidence="1">
    <location>
        <begin position="259"/>
        <end position="287"/>
    </location>
</feature>
<feature type="compositionally biased region" description="Polar residues" evidence="1">
    <location>
        <begin position="536"/>
        <end position="578"/>
    </location>
</feature>
<dbReference type="Proteomes" id="UP001232148">
    <property type="component" value="Unassembled WGS sequence"/>
</dbReference>
<comment type="caution">
    <text evidence="2">The sequence shown here is derived from an EMBL/GenBank/DDBJ whole genome shotgun (WGS) entry which is preliminary data.</text>
</comment>
<protein>
    <submittedName>
        <fullName evidence="2">Protamine P1</fullName>
    </submittedName>
</protein>
<gene>
    <name evidence="2" type="ORF">LX32DRAFT_642390</name>
</gene>
<evidence type="ECO:0000256" key="1">
    <source>
        <dbReference type="SAM" id="MobiDB-lite"/>
    </source>
</evidence>
<reference evidence="2" key="1">
    <citation type="submission" date="2021-06" db="EMBL/GenBank/DDBJ databases">
        <title>Comparative genomics, transcriptomics and evolutionary studies reveal genomic signatures of adaptation to plant cell wall in hemibiotrophic fungi.</title>
        <authorList>
            <consortium name="DOE Joint Genome Institute"/>
            <person name="Baroncelli R."/>
            <person name="Diaz J.F."/>
            <person name="Benocci T."/>
            <person name="Peng M."/>
            <person name="Battaglia E."/>
            <person name="Haridas S."/>
            <person name="Andreopoulos W."/>
            <person name="Labutti K."/>
            <person name="Pangilinan J."/>
            <person name="Floch G.L."/>
            <person name="Makela M.R."/>
            <person name="Henrissat B."/>
            <person name="Grigoriev I.V."/>
            <person name="Crouch J.A."/>
            <person name="De Vries R.P."/>
            <person name="Sukno S.A."/>
            <person name="Thon M.R."/>
        </authorList>
    </citation>
    <scope>NUCLEOTIDE SEQUENCE</scope>
    <source>
        <strain evidence="2">MAFF235873</strain>
    </source>
</reference>
<feature type="compositionally biased region" description="Polar residues" evidence="1">
    <location>
        <begin position="117"/>
        <end position="127"/>
    </location>
</feature>
<keyword evidence="3" id="KW-1185">Reference proteome</keyword>
<feature type="region of interest" description="Disordered" evidence="1">
    <location>
        <begin position="910"/>
        <end position="935"/>
    </location>
</feature>
<evidence type="ECO:0000313" key="2">
    <source>
        <dbReference type="EMBL" id="KAK2025851.1"/>
    </source>
</evidence>
<feature type="compositionally biased region" description="Polar residues" evidence="1">
    <location>
        <begin position="324"/>
        <end position="337"/>
    </location>
</feature>
<feature type="compositionally biased region" description="Polar residues" evidence="1">
    <location>
        <begin position="502"/>
        <end position="512"/>
    </location>
</feature>
<feature type="compositionally biased region" description="Polar residues" evidence="1">
    <location>
        <begin position="792"/>
        <end position="805"/>
    </location>
</feature>
<feature type="compositionally biased region" description="Low complexity" evidence="1">
    <location>
        <begin position="376"/>
        <end position="386"/>
    </location>
</feature>
<feature type="compositionally biased region" description="Polar residues" evidence="1">
    <location>
        <begin position="215"/>
        <end position="247"/>
    </location>
</feature>
<accession>A0AAD9HCH5</accession>
<feature type="compositionally biased region" description="Basic and acidic residues" evidence="1">
    <location>
        <begin position="417"/>
        <end position="426"/>
    </location>
</feature>
<name>A0AAD9HCH5_9PEZI</name>
<feature type="compositionally biased region" description="Polar residues" evidence="1">
    <location>
        <begin position="916"/>
        <end position="935"/>
    </location>
</feature>
<dbReference type="AlphaFoldDB" id="A0AAD9HCH5"/>
<feature type="region of interest" description="Disordered" evidence="1">
    <location>
        <begin position="175"/>
        <end position="347"/>
    </location>
</feature>
<proteinExistence type="predicted"/>
<feature type="compositionally biased region" description="Acidic residues" evidence="1">
    <location>
        <begin position="387"/>
        <end position="398"/>
    </location>
</feature>
<dbReference type="EMBL" id="MU842928">
    <property type="protein sequence ID" value="KAK2025851.1"/>
    <property type="molecule type" value="Genomic_DNA"/>
</dbReference>
<feature type="region of interest" description="Disordered" evidence="1">
    <location>
        <begin position="376"/>
        <end position="461"/>
    </location>
</feature>
<feature type="region of interest" description="Disordered" evidence="1">
    <location>
        <begin position="496"/>
        <end position="584"/>
    </location>
</feature>
<organism evidence="2 3">
    <name type="scientific">Colletotrichum zoysiae</name>
    <dbReference type="NCBI Taxonomy" id="1216348"/>
    <lineage>
        <taxon>Eukaryota</taxon>
        <taxon>Fungi</taxon>
        <taxon>Dikarya</taxon>
        <taxon>Ascomycota</taxon>
        <taxon>Pezizomycotina</taxon>
        <taxon>Sordariomycetes</taxon>
        <taxon>Hypocreomycetidae</taxon>
        <taxon>Glomerellales</taxon>
        <taxon>Glomerellaceae</taxon>
        <taxon>Colletotrichum</taxon>
        <taxon>Colletotrichum graminicola species complex</taxon>
    </lineage>
</organism>
<feature type="compositionally biased region" description="Basic and acidic residues" evidence="1">
    <location>
        <begin position="195"/>
        <end position="214"/>
    </location>
</feature>
<feature type="region of interest" description="Disordered" evidence="1">
    <location>
        <begin position="967"/>
        <end position="989"/>
    </location>
</feature>
<sequence>MDLEEGWRVRCLDDEPIYCEAPHDEAEVLYAGSDDEHYDGPDERKSRYEEAAIRFLQGHAPVLLTTVLRGPFEGPDAKGWVNPWQSKRKTAPAVSAKKTAQEHLLKITSPEREITETQDGGSPTSCHLPSPRSLDQVDITPHPFLEEEDLERVESWRSTAESASRMEESVWSFDASLSQSQYRSQRKRRSVGSEWLKRDDNKRRKSGKVHDMERTSVSPQRNTPTLHQEPSGPRTPSQQKQHDTSANAEVGGKGLGSPEASSSSLAKALQVVTSRSSQRLLSQPGDKQNSDPEMPAPLSTPVQTPESSRKSRMTPGRATVGSRPRSSGATMLEQATRSGGEFETQQDDSFLFRARRREHVPAIQLSPLPRMSFGRASSLASTTSSDTDSDAELMDLDGDTCMADDTKATSPKSSAECNERHGESLKKYTGLVVEQATRSEVENDRPQSEHSSGNSATVYTEDTLVATNHTPIRGLKQLEFIQPSPPIKQDVVAEVMTEGSDQEPTVTAAHSASQKEKDDEPTDDVIRTSLPPTPVSRLSMSTQFVPQPSTSQDSTMPKTFHQSPWSRLSQFPTSSPMSRSDEGRQHLGHVEALLSGGTPTHDAPTTPLAAEVEREPASRSMNLNPQSEAGPFRIRANSIIEKIISEEYSPAVPASQQSPWKADAPAMALPRQQQLPTEDGHGNFVDPSCQSPWTASPERIRQAAQAALLSTVFAGATPASPSPLAPPALMNSDALVVDRATDSQSAAVADTASPMSPEPIFCIKSFARFMSPSPERPRRRSNKIRLSDGHLPSTQSLIAATTDNPWESAKRSFKRVRWAPLPNENDNGEDRCPQTPTGPRASSPPPETVVTDGPTGDDDQCQNHFQNHFQAVSRRKKLHRHLLPSASQQFLESPAPMAMAEAFVAADSLRAPPAPDTTTSHGETPLPTNTKTQESALDDVDDVLLNLSEFIEMVDVEADLARTKEEERKAIERQQQQQQSQRLSGAFSGGLNFEGMMDAGVWD</sequence>
<feature type="compositionally biased region" description="Polar residues" evidence="1">
    <location>
        <begin position="449"/>
        <end position="461"/>
    </location>
</feature>
<feature type="compositionally biased region" description="Basic and acidic residues" evidence="1">
    <location>
        <begin position="437"/>
        <end position="448"/>
    </location>
</feature>